<dbReference type="Gene3D" id="1.10.10.10">
    <property type="entry name" value="Winged helix-like DNA-binding domain superfamily/Winged helix DNA-binding domain"/>
    <property type="match status" value="1"/>
</dbReference>
<dbReference type="PROSITE" id="PS50043">
    <property type="entry name" value="HTH_LUXR_2"/>
    <property type="match status" value="1"/>
</dbReference>
<dbReference type="AlphaFoldDB" id="A0A6J7PXI7"/>
<dbReference type="InterPro" id="IPR016032">
    <property type="entry name" value="Sig_transdc_resp-reg_C-effctor"/>
</dbReference>
<dbReference type="InterPro" id="IPR029016">
    <property type="entry name" value="GAF-like_dom_sf"/>
</dbReference>
<dbReference type="PRINTS" id="PR00038">
    <property type="entry name" value="HTHLUXR"/>
</dbReference>
<organism evidence="5">
    <name type="scientific">freshwater metagenome</name>
    <dbReference type="NCBI Taxonomy" id="449393"/>
    <lineage>
        <taxon>unclassified sequences</taxon>
        <taxon>metagenomes</taxon>
        <taxon>ecological metagenomes</taxon>
    </lineage>
</organism>
<dbReference type="SUPFAM" id="SSF46894">
    <property type="entry name" value="C-terminal effector domain of the bipartite response regulators"/>
    <property type="match status" value="1"/>
</dbReference>
<dbReference type="InterPro" id="IPR036388">
    <property type="entry name" value="WH-like_DNA-bd_sf"/>
</dbReference>
<accession>A0A6J7PXI7</accession>
<evidence type="ECO:0000313" key="5">
    <source>
        <dbReference type="EMBL" id="CAB5009561.1"/>
    </source>
</evidence>
<dbReference type="Gene3D" id="3.30.450.40">
    <property type="match status" value="1"/>
</dbReference>
<evidence type="ECO:0000256" key="1">
    <source>
        <dbReference type="ARBA" id="ARBA00023015"/>
    </source>
</evidence>
<keyword evidence="3" id="KW-0804">Transcription</keyword>
<dbReference type="EMBL" id="CAFBOZ010000159">
    <property type="protein sequence ID" value="CAB5009561.1"/>
    <property type="molecule type" value="Genomic_DNA"/>
</dbReference>
<feature type="domain" description="HTH luxR-type" evidence="4">
    <location>
        <begin position="249"/>
        <end position="314"/>
    </location>
</feature>
<evidence type="ECO:0000256" key="3">
    <source>
        <dbReference type="ARBA" id="ARBA00023163"/>
    </source>
</evidence>
<protein>
    <submittedName>
        <fullName evidence="5">Unannotated protein</fullName>
    </submittedName>
</protein>
<dbReference type="SMART" id="SM00421">
    <property type="entry name" value="HTH_LUXR"/>
    <property type="match status" value="1"/>
</dbReference>
<sequence length="338" mass="36147">MTAVGRVAAIAGGAGTTVERAETVLEELRELVPFVAAEICDFDPVSGLPQVLASTGYSDHVLDNLHSPEFIDLMTQLNLLETGRPVRMRDLPGDPLDNWAVSDVLLPAGYREGMTMCLRTPDGRVTGVINLSTDSRRHPSDVATDAIASLCSTLGNLTDPAGTARWLSMLLGSGTRAVGVNPTGEIVPLPGMAAHPLLERNSELLQVARGFTSRGSWGSFVWAEDADCFKVVVIPCRGDESLSSVVSIDEIDIRPLSHRELEVLTLAAEGLSNQDIGELLVITSRTVATHLEHILAKLEVPNRAAAAAYALREGLVLGRVRRPGAAATGASVRLRWRH</sequence>
<evidence type="ECO:0000256" key="2">
    <source>
        <dbReference type="ARBA" id="ARBA00023125"/>
    </source>
</evidence>
<dbReference type="SUPFAM" id="SSF55781">
    <property type="entry name" value="GAF domain-like"/>
    <property type="match status" value="1"/>
</dbReference>
<dbReference type="GO" id="GO:0003677">
    <property type="term" value="F:DNA binding"/>
    <property type="evidence" value="ECO:0007669"/>
    <property type="project" value="UniProtKB-KW"/>
</dbReference>
<proteinExistence type="predicted"/>
<reference evidence="5" key="1">
    <citation type="submission" date="2020-05" db="EMBL/GenBank/DDBJ databases">
        <authorList>
            <person name="Chiriac C."/>
            <person name="Salcher M."/>
            <person name="Ghai R."/>
            <person name="Kavagutti S V."/>
        </authorList>
    </citation>
    <scope>NUCLEOTIDE SEQUENCE</scope>
</reference>
<name>A0A6J7PXI7_9ZZZZ</name>
<dbReference type="CDD" id="cd06170">
    <property type="entry name" value="LuxR_C_like"/>
    <property type="match status" value="1"/>
</dbReference>
<dbReference type="GO" id="GO:0006355">
    <property type="term" value="P:regulation of DNA-templated transcription"/>
    <property type="evidence" value="ECO:0007669"/>
    <property type="project" value="InterPro"/>
</dbReference>
<dbReference type="PANTHER" id="PTHR44688">
    <property type="entry name" value="DNA-BINDING TRANSCRIPTIONAL ACTIVATOR DEVR_DOSR"/>
    <property type="match status" value="1"/>
</dbReference>
<dbReference type="PANTHER" id="PTHR44688:SF16">
    <property type="entry name" value="DNA-BINDING TRANSCRIPTIONAL ACTIVATOR DEVR_DOSR"/>
    <property type="match status" value="1"/>
</dbReference>
<dbReference type="InterPro" id="IPR000792">
    <property type="entry name" value="Tscrpt_reg_LuxR_C"/>
</dbReference>
<dbReference type="PROSITE" id="PS00622">
    <property type="entry name" value="HTH_LUXR_1"/>
    <property type="match status" value="1"/>
</dbReference>
<gene>
    <name evidence="5" type="ORF">UFOPK3992_01153</name>
</gene>
<keyword evidence="2" id="KW-0238">DNA-binding</keyword>
<evidence type="ECO:0000259" key="4">
    <source>
        <dbReference type="PROSITE" id="PS50043"/>
    </source>
</evidence>
<keyword evidence="1" id="KW-0805">Transcription regulation</keyword>
<dbReference type="Pfam" id="PF00196">
    <property type="entry name" value="GerE"/>
    <property type="match status" value="1"/>
</dbReference>